<name>A0A142KBJ7_9CAUD</name>
<dbReference type="KEGG" id="vg:40079241"/>
<dbReference type="RefSeq" id="YP_009603362.1">
    <property type="nucleotide sequence ID" value="NC_041950.1"/>
</dbReference>
<sequence length="266" mass="29591">MTNYEVCPHCLGDGKVEVTSPTRITLGFGKPPVSMRDWHRRPATQRQLAAIERMADERNVDYDKPALGWQASNLISMLGTIPKAAPPPKPQPTPVVEEVAAEEVEPEPAVQKVYDPLPLMMVSQITDGRYAITADDNTETIFLRKTSHKSDAKNTRMAGATVLQHRIAEDWNRHTVYWPSGQVSQYSNSYKGTILPEAWAQVFVDPQGAAHRFAEREHRCCSCGTNLTDARSRHYGIGPECEKARPDVIGWVNSNKGPFVPGAEQD</sequence>
<protein>
    <submittedName>
        <fullName evidence="1">Uncharacterized protein</fullName>
    </submittedName>
</protein>
<evidence type="ECO:0000313" key="1">
    <source>
        <dbReference type="EMBL" id="AMS03480.1"/>
    </source>
</evidence>
<reference evidence="1 2" key="1">
    <citation type="submission" date="2016-03" db="EMBL/GenBank/DDBJ databases">
        <authorList>
            <person name="Green D.E."/>
            <person name="Kennedy B.V."/>
            <person name="Kocak B.Z."/>
            <person name="Moretti M.L."/>
            <person name="Onelangsy F.L."/>
            <person name="Mezghani N.A."/>
            <person name="Thompson P.K."/>
            <person name="Ulbrich M.C."/>
            <person name="Furbee E.C."/>
            <person name="Grubb S.R."/>
            <person name="Warner M.H."/>
            <person name="Montgomery M.T."/>
            <person name="Garlena R.A."/>
            <person name="Russell D.A."/>
            <person name="Pope W.H."/>
            <person name="Jacobs-Sera D."/>
            <person name="Hendrix R.W."/>
            <person name="Hatfull G.F."/>
        </authorList>
    </citation>
    <scope>NUCLEOTIDE SEQUENCE [LARGE SCALE GENOMIC DNA]</scope>
</reference>
<keyword evidence="2" id="KW-1185">Reference proteome</keyword>
<organism evidence="1 2">
    <name type="scientific">Gordonia phage Katyusha</name>
    <dbReference type="NCBI Taxonomy" id="1821555"/>
    <lineage>
        <taxon>Viruses</taxon>
        <taxon>Duplodnaviria</taxon>
        <taxon>Heunggongvirae</taxon>
        <taxon>Uroviricota</taxon>
        <taxon>Caudoviricetes</taxon>
        <taxon>Demosthenesvirus</taxon>
        <taxon>Demosthenesvirus katyusha</taxon>
    </lineage>
</organism>
<gene>
    <name evidence="1" type="primary">87</name>
    <name evidence="1" type="ORF">SEA_KATYUSHA_87</name>
</gene>
<dbReference type="Proteomes" id="UP000223856">
    <property type="component" value="Segment"/>
</dbReference>
<dbReference type="GeneID" id="40079241"/>
<dbReference type="Pfam" id="PF19474">
    <property type="entry name" value="DUF6011"/>
    <property type="match status" value="1"/>
</dbReference>
<proteinExistence type="predicted"/>
<dbReference type="InterPro" id="IPR046053">
    <property type="entry name" value="DUF6011"/>
</dbReference>
<dbReference type="EMBL" id="KU963258">
    <property type="protein sequence ID" value="AMS03480.1"/>
    <property type="molecule type" value="Genomic_DNA"/>
</dbReference>
<evidence type="ECO:0000313" key="2">
    <source>
        <dbReference type="Proteomes" id="UP000223856"/>
    </source>
</evidence>
<accession>A0A142KBJ7</accession>